<accession>A0A918MZ17</accession>
<comment type="caution">
    <text evidence="2">The sequence shown here is derived from an EMBL/GenBank/DDBJ whole genome shotgun (WGS) entry which is preliminary data.</text>
</comment>
<organism evidence="2 3">
    <name type="scientific">Advenella faeciporci</name>
    <dbReference type="NCBI Taxonomy" id="797535"/>
    <lineage>
        <taxon>Bacteria</taxon>
        <taxon>Pseudomonadati</taxon>
        <taxon>Pseudomonadota</taxon>
        <taxon>Betaproteobacteria</taxon>
        <taxon>Burkholderiales</taxon>
        <taxon>Alcaligenaceae</taxon>
    </lineage>
</organism>
<keyword evidence="3" id="KW-1185">Reference proteome</keyword>
<protein>
    <submittedName>
        <fullName evidence="2">Uncharacterized protein</fullName>
    </submittedName>
</protein>
<evidence type="ECO:0000313" key="2">
    <source>
        <dbReference type="EMBL" id="GGW85351.1"/>
    </source>
</evidence>
<dbReference type="EMBL" id="BMYS01000008">
    <property type="protein sequence ID" value="GGW85351.1"/>
    <property type="molecule type" value="Genomic_DNA"/>
</dbReference>
<dbReference type="Proteomes" id="UP000608345">
    <property type="component" value="Unassembled WGS sequence"/>
</dbReference>
<feature type="region of interest" description="Disordered" evidence="1">
    <location>
        <begin position="41"/>
        <end position="65"/>
    </location>
</feature>
<gene>
    <name evidence="2" type="ORF">GCM10011450_14110</name>
</gene>
<evidence type="ECO:0000256" key="1">
    <source>
        <dbReference type="SAM" id="MobiDB-lite"/>
    </source>
</evidence>
<reference evidence="2" key="1">
    <citation type="journal article" date="2014" name="Int. J. Syst. Evol. Microbiol.">
        <title>Complete genome sequence of Corynebacterium casei LMG S-19264T (=DSM 44701T), isolated from a smear-ripened cheese.</title>
        <authorList>
            <consortium name="US DOE Joint Genome Institute (JGI-PGF)"/>
            <person name="Walter F."/>
            <person name="Albersmeier A."/>
            <person name="Kalinowski J."/>
            <person name="Ruckert C."/>
        </authorList>
    </citation>
    <scope>NUCLEOTIDE SEQUENCE</scope>
    <source>
        <strain evidence="2">KCTC 23732</strain>
    </source>
</reference>
<dbReference type="AlphaFoldDB" id="A0A918MZ17"/>
<reference evidence="2" key="2">
    <citation type="submission" date="2020-09" db="EMBL/GenBank/DDBJ databases">
        <authorList>
            <person name="Sun Q."/>
            <person name="Kim S."/>
        </authorList>
    </citation>
    <scope>NUCLEOTIDE SEQUENCE</scope>
    <source>
        <strain evidence="2">KCTC 23732</strain>
    </source>
</reference>
<proteinExistence type="predicted"/>
<name>A0A918MZ17_9BURK</name>
<sequence>MVFQDPYVSLNPRLSVVEQISHRVAVLNAVPVADPEKRSRKKLFINKGEKKSPIKPVGYQPETQEHRDFGNGHIWFRGRLKVLVSLSTKTLNLIMDKYA</sequence>
<evidence type="ECO:0000313" key="3">
    <source>
        <dbReference type="Proteomes" id="UP000608345"/>
    </source>
</evidence>